<proteinExistence type="inferred from homology"/>
<dbReference type="Gene3D" id="3.40.1350.60">
    <property type="match status" value="1"/>
</dbReference>
<dbReference type="InterPro" id="IPR040452">
    <property type="entry name" value="SfsA_C"/>
</dbReference>
<organism evidence="4 5">
    <name type="scientific">Methyloceanibacter stevinii</name>
    <dbReference type="NCBI Taxonomy" id="1774970"/>
    <lineage>
        <taxon>Bacteria</taxon>
        <taxon>Pseudomonadati</taxon>
        <taxon>Pseudomonadota</taxon>
        <taxon>Alphaproteobacteria</taxon>
        <taxon>Hyphomicrobiales</taxon>
        <taxon>Hyphomicrobiaceae</taxon>
        <taxon>Methyloceanibacter</taxon>
    </lineage>
</organism>
<dbReference type="HAMAP" id="MF_00095">
    <property type="entry name" value="SfsA"/>
    <property type="match status" value="1"/>
</dbReference>
<name>A0A1E3VLJ4_9HYPH</name>
<protein>
    <recommendedName>
        <fullName evidence="1">Sugar fermentation stimulation protein homolog</fullName>
    </recommendedName>
</protein>
<feature type="domain" description="SfsA N-terminal OB" evidence="3">
    <location>
        <begin position="13"/>
        <end position="73"/>
    </location>
</feature>
<gene>
    <name evidence="1" type="primary">sfsA</name>
    <name evidence="4" type="ORF">AUC70_10110</name>
</gene>
<dbReference type="Proteomes" id="UP000094172">
    <property type="component" value="Unassembled WGS sequence"/>
</dbReference>
<dbReference type="InterPro" id="IPR041465">
    <property type="entry name" value="SfsA_N"/>
</dbReference>
<evidence type="ECO:0000259" key="3">
    <source>
        <dbReference type="Pfam" id="PF17746"/>
    </source>
</evidence>
<sequence length="245" mass="26275">MRFPTQLVEGRLVKRYKRFLSDIELLTGDTVTAHCANPGSMLGLAEPGSRVWLSKSNNPKRKLAFSWELIEVDLGRGPALVGINTSSPNGAVAAAIERGLIPELSGYASIRREVRYGTNSRIDILLEDETRPPCYVEIKNVHLMREAGLAEFPDSVTARGAKHLGELSTMVAAGARAVMVYFVQRGDAEASRWADDIDPAYAAAFQAALASGVEALAMASSVSLEGLGLPRPIQVRTQGHGTAAS</sequence>
<evidence type="ECO:0000259" key="2">
    <source>
        <dbReference type="Pfam" id="PF03749"/>
    </source>
</evidence>
<dbReference type="STRING" id="1774970.AUC70_10110"/>
<comment type="caution">
    <text evidence="4">The sequence shown here is derived from an EMBL/GenBank/DDBJ whole genome shotgun (WGS) entry which is preliminary data.</text>
</comment>
<dbReference type="Pfam" id="PF17746">
    <property type="entry name" value="SfsA_N"/>
    <property type="match status" value="1"/>
</dbReference>
<keyword evidence="5" id="KW-1185">Reference proteome</keyword>
<evidence type="ECO:0000313" key="5">
    <source>
        <dbReference type="Proteomes" id="UP000094172"/>
    </source>
</evidence>
<dbReference type="NCBIfam" id="TIGR00230">
    <property type="entry name" value="sfsA"/>
    <property type="match status" value="1"/>
</dbReference>
<accession>A0A1E3VLJ4</accession>
<dbReference type="AlphaFoldDB" id="A0A1E3VLJ4"/>
<dbReference type="Gene3D" id="2.40.50.580">
    <property type="match status" value="1"/>
</dbReference>
<dbReference type="GO" id="GO:0003677">
    <property type="term" value="F:DNA binding"/>
    <property type="evidence" value="ECO:0007669"/>
    <property type="project" value="InterPro"/>
</dbReference>
<evidence type="ECO:0000256" key="1">
    <source>
        <dbReference type="HAMAP-Rule" id="MF_00095"/>
    </source>
</evidence>
<dbReference type="EMBL" id="LPWE01000013">
    <property type="protein sequence ID" value="ODR94171.1"/>
    <property type="molecule type" value="Genomic_DNA"/>
</dbReference>
<reference evidence="4 5" key="1">
    <citation type="journal article" date="2016" name="Environ. Microbiol.">
        <title>New Methyloceanibacter diversity from North Sea sediments includes methanotroph containing solely the soluble methane monooxygenase.</title>
        <authorList>
            <person name="Vekeman B."/>
            <person name="Kerckhof F.M."/>
            <person name="Cremers G."/>
            <person name="de Vos P."/>
            <person name="Vandamme P."/>
            <person name="Boon N."/>
            <person name="Op den Camp H.J."/>
            <person name="Heylen K."/>
        </authorList>
    </citation>
    <scope>NUCLEOTIDE SEQUENCE [LARGE SCALE GENOMIC DNA]</scope>
    <source>
        <strain evidence="4 5">R-67176</strain>
    </source>
</reference>
<dbReference type="CDD" id="cd22359">
    <property type="entry name" value="SfsA-like_bacterial"/>
    <property type="match status" value="1"/>
</dbReference>
<dbReference type="InterPro" id="IPR005224">
    <property type="entry name" value="SfsA"/>
</dbReference>
<comment type="similarity">
    <text evidence="1">Belongs to the SfsA family.</text>
</comment>
<dbReference type="PANTHER" id="PTHR30545:SF2">
    <property type="entry name" value="SUGAR FERMENTATION STIMULATION PROTEIN A"/>
    <property type="match status" value="1"/>
</dbReference>
<dbReference type="RefSeq" id="WP_069445504.1">
    <property type="nucleotide sequence ID" value="NZ_LPWE01000013.1"/>
</dbReference>
<evidence type="ECO:0000313" key="4">
    <source>
        <dbReference type="EMBL" id="ODR94171.1"/>
    </source>
</evidence>
<dbReference type="PANTHER" id="PTHR30545">
    <property type="entry name" value="SUGAR FERMENTATION STIMULATION PROTEIN A"/>
    <property type="match status" value="1"/>
</dbReference>
<feature type="domain" description="Sugar fermentation stimulation protein C-terminal" evidence="2">
    <location>
        <begin position="87"/>
        <end position="225"/>
    </location>
</feature>
<dbReference type="Pfam" id="PF03749">
    <property type="entry name" value="SfsA"/>
    <property type="match status" value="1"/>
</dbReference>